<dbReference type="UniPathway" id="UPA00618">
    <property type="reaction ID" value="UER00673"/>
</dbReference>
<dbReference type="HOGENOM" id="CLU_015740_0_1_9"/>
<feature type="domain" description="FAD dependent oxidoreductase" evidence="6">
    <location>
        <begin position="26"/>
        <end position="375"/>
    </location>
</feature>
<evidence type="ECO:0000259" key="6">
    <source>
        <dbReference type="Pfam" id="PF01266"/>
    </source>
</evidence>
<dbReference type="PROSITE" id="PS00978">
    <property type="entry name" value="FAD_G3PDH_2"/>
    <property type="match status" value="1"/>
</dbReference>
<evidence type="ECO:0000256" key="4">
    <source>
        <dbReference type="ARBA" id="ARBA00022827"/>
    </source>
</evidence>
<dbReference type="GO" id="GO:0009331">
    <property type="term" value="C:glycerol-3-phosphate dehydrogenase (FAD) complex"/>
    <property type="evidence" value="ECO:0007669"/>
    <property type="project" value="InterPro"/>
</dbReference>
<accession>H5Y0F1</accession>
<dbReference type="Gene3D" id="3.50.50.60">
    <property type="entry name" value="FAD/NAD(P)-binding domain"/>
    <property type="match status" value="3"/>
</dbReference>
<dbReference type="STRING" id="768710.DesyoDRAFT_5279"/>
<dbReference type="GO" id="GO:0004368">
    <property type="term" value="F:glycerol-3-phosphate dehydrogenase (quinone) activity"/>
    <property type="evidence" value="ECO:0007669"/>
    <property type="project" value="UniProtKB-EC"/>
</dbReference>
<comment type="cofactor">
    <cofactor evidence="1">
        <name>FAD</name>
        <dbReference type="ChEBI" id="CHEBI:57692"/>
    </cofactor>
</comment>
<protein>
    <submittedName>
        <fullName evidence="7">Glycerol-3-phosphate dehydrogenase, anaerobic, A subunit</fullName>
    </submittedName>
</protein>
<organism evidence="7 8">
    <name type="scientific">Desulfosporosinus youngiae DSM 17734</name>
    <dbReference type="NCBI Taxonomy" id="768710"/>
    <lineage>
        <taxon>Bacteria</taxon>
        <taxon>Bacillati</taxon>
        <taxon>Bacillota</taxon>
        <taxon>Clostridia</taxon>
        <taxon>Eubacteriales</taxon>
        <taxon>Desulfitobacteriaceae</taxon>
        <taxon>Desulfosporosinus</taxon>
    </lineage>
</organism>
<name>H5Y0F1_9FIRM</name>
<evidence type="ECO:0000313" key="7">
    <source>
        <dbReference type="EMBL" id="EHQ92207.1"/>
    </source>
</evidence>
<dbReference type="GO" id="GO:0010181">
    <property type="term" value="F:FMN binding"/>
    <property type="evidence" value="ECO:0007669"/>
    <property type="project" value="InterPro"/>
</dbReference>
<dbReference type="GO" id="GO:0005886">
    <property type="term" value="C:plasma membrane"/>
    <property type="evidence" value="ECO:0007669"/>
    <property type="project" value="UniProtKB-SubCell"/>
</dbReference>
<dbReference type="PANTHER" id="PTHR11985:SF35">
    <property type="entry name" value="ANAEROBIC GLYCEROL-3-PHOSPHATE DEHYDROGENASE SUBUNIT A"/>
    <property type="match status" value="1"/>
</dbReference>
<dbReference type="eggNOG" id="COG0578">
    <property type="taxonomic scope" value="Bacteria"/>
</dbReference>
<dbReference type="CDD" id="cd19946">
    <property type="entry name" value="GlpA-like_Fer2_BFD-like"/>
    <property type="match status" value="1"/>
</dbReference>
<comment type="similarity">
    <text evidence="2">Belongs to the FAD-dependent glycerol-3-phosphate dehydrogenase family.</text>
</comment>
<dbReference type="InterPro" id="IPR017752">
    <property type="entry name" value="G3P_DH_GlpA_su"/>
</dbReference>
<evidence type="ECO:0000256" key="3">
    <source>
        <dbReference type="ARBA" id="ARBA00022630"/>
    </source>
</evidence>
<dbReference type="SUPFAM" id="SSF54373">
    <property type="entry name" value="FAD-linked reductases, C-terminal domain"/>
    <property type="match status" value="1"/>
</dbReference>
<dbReference type="Pfam" id="PF01266">
    <property type="entry name" value="DAO"/>
    <property type="match status" value="1"/>
</dbReference>
<dbReference type="InterPro" id="IPR006076">
    <property type="entry name" value="FAD-dep_OxRdtase"/>
</dbReference>
<dbReference type="NCBIfam" id="NF008313">
    <property type="entry name" value="PRK11101.1"/>
    <property type="match status" value="1"/>
</dbReference>
<evidence type="ECO:0000256" key="5">
    <source>
        <dbReference type="ARBA" id="ARBA00023002"/>
    </source>
</evidence>
<keyword evidence="3" id="KW-0285">Flavoprotein</keyword>
<dbReference type="InterPro" id="IPR041854">
    <property type="entry name" value="BFD-like_2Fe2S-bd_dom_sf"/>
</dbReference>
<dbReference type="PANTHER" id="PTHR11985">
    <property type="entry name" value="GLYCEROL-3-PHOSPHATE DEHYDROGENASE"/>
    <property type="match status" value="1"/>
</dbReference>
<gene>
    <name evidence="7" type="ORF">DesyoDRAFT_5279</name>
</gene>
<keyword evidence="5" id="KW-0560">Oxidoreductase</keyword>
<dbReference type="GO" id="GO:0050660">
    <property type="term" value="F:flavin adenine dinucleotide binding"/>
    <property type="evidence" value="ECO:0007669"/>
    <property type="project" value="InterPro"/>
</dbReference>
<dbReference type="InterPro" id="IPR036188">
    <property type="entry name" value="FAD/NAD-bd_sf"/>
</dbReference>
<dbReference type="EMBL" id="CM001441">
    <property type="protein sequence ID" value="EHQ92207.1"/>
    <property type="molecule type" value="Genomic_DNA"/>
</dbReference>
<dbReference type="Proteomes" id="UP000005104">
    <property type="component" value="Chromosome"/>
</dbReference>
<reference evidence="7 8" key="1">
    <citation type="submission" date="2011-11" db="EMBL/GenBank/DDBJ databases">
        <title>The Noncontiguous Finished genome of Desulfosporosinus youngiae DSM 17734.</title>
        <authorList>
            <consortium name="US DOE Joint Genome Institute (JGI-PGF)"/>
            <person name="Lucas S."/>
            <person name="Han J."/>
            <person name="Lapidus A."/>
            <person name="Cheng J.-F."/>
            <person name="Goodwin L."/>
            <person name="Pitluck S."/>
            <person name="Peters L."/>
            <person name="Ovchinnikova G."/>
            <person name="Lu M."/>
            <person name="Land M.L."/>
            <person name="Hauser L."/>
            <person name="Pester M."/>
            <person name="Spring S."/>
            <person name="Ollivier B."/>
            <person name="Rattei T."/>
            <person name="Klenk H.-P."/>
            <person name="Wagner M."/>
            <person name="Loy A."/>
            <person name="Woyke T.J."/>
        </authorList>
    </citation>
    <scope>NUCLEOTIDE SEQUENCE [LARGE SCALE GENOMIC DNA]</scope>
    <source>
        <strain evidence="7 8">DSM 17734</strain>
    </source>
</reference>
<dbReference type="NCBIfam" id="TIGR03377">
    <property type="entry name" value="glycerol3P_GlpA"/>
    <property type="match status" value="1"/>
</dbReference>
<proteinExistence type="inferred from homology"/>
<evidence type="ECO:0000256" key="1">
    <source>
        <dbReference type="ARBA" id="ARBA00001974"/>
    </source>
</evidence>
<dbReference type="InterPro" id="IPR000447">
    <property type="entry name" value="G3P_DH_FAD-dep"/>
</dbReference>
<evidence type="ECO:0000256" key="2">
    <source>
        <dbReference type="ARBA" id="ARBA00007330"/>
    </source>
</evidence>
<dbReference type="Gene3D" id="1.10.10.1100">
    <property type="entry name" value="BFD-like [2Fe-2S]-binding domain"/>
    <property type="match status" value="1"/>
</dbReference>
<keyword evidence="4" id="KW-0274">FAD</keyword>
<dbReference type="GO" id="GO:0046168">
    <property type="term" value="P:glycerol-3-phosphate catabolic process"/>
    <property type="evidence" value="ECO:0007669"/>
    <property type="project" value="TreeGrafter"/>
</dbReference>
<evidence type="ECO:0000313" key="8">
    <source>
        <dbReference type="Proteomes" id="UP000005104"/>
    </source>
</evidence>
<dbReference type="GO" id="GO:0019563">
    <property type="term" value="P:glycerol catabolic process"/>
    <property type="evidence" value="ECO:0007669"/>
    <property type="project" value="UniProtKB-UniPathway"/>
</dbReference>
<dbReference type="SUPFAM" id="SSF51905">
    <property type="entry name" value="FAD/NAD(P)-binding domain"/>
    <property type="match status" value="1"/>
</dbReference>
<sequence>MGLLAGMDWRLLIFGGDKMVDYWAEVIIIGGGATGVGLLRDLSMRGVTALLLEQGDLAHGTSSRFHGLLHSGARYAAKDPLSAAECAVENSILKRIAPSCIVECGGWFVQMAEDDPEYTENWLQKCAEASIDLREIPLQDAYAQEPLLRRDAVRVFEVPDAAVDGFKLVWANAHSAAAYGGVYKTYHQVEKLVREGNRITGVCGRLVRTGEPFKAMSAVVVNAAGAWAPELAATVGVTLDVVADKGTLLAFNQRLFQRVINRLRAPGDGDIFVPHESITVFGTTSQSVNSPGDNVPAVADVEKLMKLGEGLLPEIERFRVIRAFAGVRPLYKETQSDPKAPDKGREVSRGFAIIDHQEQGVSGFLSIVGGKFTTYRLMAERTADQVTHKLGKFLPCRTAEETILPEISPALKELAQKVLPWGAVTKMLERAGSEAEGILHDIESDSAKGQMLCECEMVSLAEVEKTVADEDVHCLSDIRRKTRLGMGTCQGAFCGYRALPLLRREKNKYAPFREELRSFLDQRWKGIRPVLWGAQLRETELARGIYGGLLRFGEGSTCPRDRRK</sequence>
<dbReference type="AlphaFoldDB" id="H5Y0F1"/>
<dbReference type="PRINTS" id="PR01001">
    <property type="entry name" value="FADG3PDH"/>
</dbReference>
<keyword evidence="8" id="KW-1185">Reference proteome</keyword>